<keyword evidence="2" id="KW-0732">Signal</keyword>
<feature type="region of interest" description="Disordered" evidence="1">
    <location>
        <begin position="78"/>
        <end position="101"/>
    </location>
</feature>
<dbReference type="AlphaFoldDB" id="A0A2J8UHR6"/>
<feature type="non-terminal residue" evidence="3">
    <location>
        <position position="1"/>
    </location>
</feature>
<name>A0A2J8UHR6_PONAB</name>
<protein>
    <submittedName>
        <fullName evidence="3">SLC39A5 isoform 7</fullName>
    </submittedName>
</protein>
<accession>A0A2J8UHR6</accession>
<evidence type="ECO:0000256" key="2">
    <source>
        <dbReference type="SAM" id="SignalP"/>
    </source>
</evidence>
<feature type="non-terminal residue" evidence="3">
    <location>
        <position position="156"/>
    </location>
</feature>
<organism evidence="3">
    <name type="scientific">Pongo abelii</name>
    <name type="common">Sumatran orangutan</name>
    <name type="synonym">Pongo pygmaeus abelii</name>
    <dbReference type="NCBI Taxonomy" id="9601"/>
    <lineage>
        <taxon>Eukaryota</taxon>
        <taxon>Metazoa</taxon>
        <taxon>Chordata</taxon>
        <taxon>Craniata</taxon>
        <taxon>Vertebrata</taxon>
        <taxon>Euteleostomi</taxon>
        <taxon>Mammalia</taxon>
        <taxon>Eutheria</taxon>
        <taxon>Euarchontoglires</taxon>
        <taxon>Primates</taxon>
        <taxon>Haplorrhini</taxon>
        <taxon>Catarrhini</taxon>
        <taxon>Hominidae</taxon>
        <taxon>Pongo</taxon>
    </lineage>
</organism>
<feature type="chain" id="PRO_5014385584" evidence="2">
    <location>
        <begin position="25"/>
        <end position="156"/>
    </location>
</feature>
<feature type="signal peptide" evidence="2">
    <location>
        <begin position="1"/>
        <end position="24"/>
    </location>
</feature>
<sequence length="156" mass="16431">VMGSPVSHLLAGFCVWVVLGWVGGSVPNLGPAEQEQNHYLAQLFGLYGENGTLTAGGLARLLHSLGLGRVQGLRLGQHGPLTGRAAPPAADNSTHRPQNPELSVDVWAGMPLGPSGWGDLEESKAPHLPRGPAPSGLDLFHRLLLLDHSLADHLNE</sequence>
<gene>
    <name evidence="3" type="ORF">CR201_G0027823</name>
</gene>
<comment type="caution">
    <text evidence="3">The sequence shown here is derived from an EMBL/GenBank/DDBJ whole genome shotgun (WGS) entry which is preliminary data.</text>
</comment>
<proteinExistence type="predicted"/>
<feature type="compositionally biased region" description="Polar residues" evidence="1">
    <location>
        <begin position="91"/>
        <end position="101"/>
    </location>
</feature>
<reference evidence="3" key="1">
    <citation type="submission" date="2017-12" db="EMBL/GenBank/DDBJ databases">
        <title>High-resolution comparative analysis of great ape genomes.</title>
        <authorList>
            <person name="Pollen A."/>
            <person name="Hastie A."/>
            <person name="Hormozdiari F."/>
            <person name="Dougherty M."/>
            <person name="Liu R."/>
            <person name="Chaisson M."/>
            <person name="Hoppe E."/>
            <person name="Hill C."/>
            <person name="Pang A."/>
            <person name="Hillier L."/>
            <person name="Baker C."/>
            <person name="Armstrong J."/>
            <person name="Shendure J."/>
            <person name="Paten B."/>
            <person name="Wilson R."/>
            <person name="Chao H."/>
            <person name="Schneider V."/>
            <person name="Ventura M."/>
            <person name="Kronenberg Z."/>
            <person name="Murali S."/>
            <person name="Gordon D."/>
            <person name="Cantsilieris S."/>
            <person name="Munson K."/>
            <person name="Nelson B."/>
            <person name="Raja A."/>
            <person name="Underwood J."/>
            <person name="Diekhans M."/>
            <person name="Fiddes I."/>
            <person name="Haussler D."/>
            <person name="Eichler E."/>
        </authorList>
    </citation>
    <scope>NUCLEOTIDE SEQUENCE [LARGE SCALE GENOMIC DNA]</scope>
    <source>
        <strain evidence="3">Susie</strain>
    </source>
</reference>
<dbReference type="EMBL" id="NDHI03003457">
    <property type="protein sequence ID" value="PNJ44802.1"/>
    <property type="molecule type" value="Genomic_DNA"/>
</dbReference>
<evidence type="ECO:0000256" key="1">
    <source>
        <dbReference type="SAM" id="MobiDB-lite"/>
    </source>
</evidence>
<evidence type="ECO:0000313" key="3">
    <source>
        <dbReference type="EMBL" id="PNJ44802.1"/>
    </source>
</evidence>